<dbReference type="PROSITE" id="PS00109">
    <property type="entry name" value="PROTEIN_KINASE_TYR"/>
    <property type="match status" value="1"/>
</dbReference>
<organism evidence="2">
    <name type="scientific">Spongospora subterranea</name>
    <dbReference type="NCBI Taxonomy" id="70186"/>
    <lineage>
        <taxon>Eukaryota</taxon>
        <taxon>Sar</taxon>
        <taxon>Rhizaria</taxon>
        <taxon>Endomyxa</taxon>
        <taxon>Phytomyxea</taxon>
        <taxon>Plasmodiophorida</taxon>
        <taxon>Plasmodiophoridae</taxon>
        <taxon>Spongospora</taxon>
    </lineage>
</organism>
<dbReference type="GO" id="GO:0005524">
    <property type="term" value="F:ATP binding"/>
    <property type="evidence" value="ECO:0007669"/>
    <property type="project" value="InterPro"/>
</dbReference>
<dbReference type="EMBL" id="HACM01008803">
    <property type="protein sequence ID" value="CRZ09245.1"/>
    <property type="molecule type" value="Transcribed_RNA"/>
</dbReference>
<dbReference type="InterPro" id="IPR008266">
    <property type="entry name" value="Tyr_kinase_AS"/>
</dbReference>
<proteinExistence type="predicted"/>
<reference evidence="2" key="1">
    <citation type="submission" date="2015-04" db="EMBL/GenBank/DDBJ databases">
        <title>The genome sequence of the plant pathogenic Rhizarian Plasmodiophora brassicae reveals insights in its biotrophic life cycle and the origin of chitin synthesis.</title>
        <authorList>
            <person name="Schwelm A."/>
            <person name="Fogelqvist J."/>
            <person name="Knaust A."/>
            <person name="Julke S."/>
            <person name="Lilja T."/>
            <person name="Dhandapani V."/>
            <person name="Bonilla-Rosso G."/>
            <person name="Karlsson M."/>
            <person name="Shevchenko A."/>
            <person name="Choi S.R."/>
            <person name="Kim H.G."/>
            <person name="Park J.Y."/>
            <person name="Lim Y.P."/>
            <person name="Ludwig-Muller J."/>
            <person name="Dixelius C."/>
        </authorList>
    </citation>
    <scope>NUCLEOTIDE SEQUENCE</scope>
    <source>
        <tissue evidence="2">Potato root galls</tissue>
    </source>
</reference>
<dbReference type="Gene3D" id="1.10.510.10">
    <property type="entry name" value="Transferase(Phosphotransferase) domain 1"/>
    <property type="match status" value="1"/>
</dbReference>
<dbReference type="GO" id="GO:0004672">
    <property type="term" value="F:protein kinase activity"/>
    <property type="evidence" value="ECO:0007669"/>
    <property type="project" value="InterPro"/>
</dbReference>
<dbReference type="PROSITE" id="PS50011">
    <property type="entry name" value="PROTEIN_KINASE_DOM"/>
    <property type="match status" value="1"/>
</dbReference>
<evidence type="ECO:0000313" key="2">
    <source>
        <dbReference type="EMBL" id="CRZ09245.1"/>
    </source>
</evidence>
<feature type="domain" description="Protein kinase" evidence="1">
    <location>
        <begin position="1"/>
        <end position="122"/>
    </location>
</feature>
<dbReference type="AlphaFoldDB" id="A0A0H5R4Y2"/>
<protein>
    <recommendedName>
        <fullName evidence="1">Protein kinase domain-containing protein</fullName>
    </recommendedName>
</protein>
<accession>A0A0H5R4Y2</accession>
<dbReference type="Pfam" id="PF00069">
    <property type="entry name" value="Pkinase"/>
    <property type="match status" value="1"/>
</dbReference>
<dbReference type="InterPro" id="IPR000719">
    <property type="entry name" value="Prot_kinase_dom"/>
</dbReference>
<name>A0A0H5R4Y2_9EUKA</name>
<dbReference type="InterPro" id="IPR011009">
    <property type="entry name" value="Kinase-like_dom_sf"/>
</dbReference>
<evidence type="ECO:0000259" key="1">
    <source>
        <dbReference type="PROSITE" id="PS50011"/>
    </source>
</evidence>
<dbReference type="SUPFAM" id="SSF56112">
    <property type="entry name" value="Protein kinase-like (PK-like)"/>
    <property type="match status" value="1"/>
</dbReference>
<sequence length="122" mass="12936">MQSSYGVLSVKQYHRRGSAPEIDTDVSDIFALTDAVDIDAVDKAAIAAANKELGLLAIRLIVDGFDALDTLSRAGVVHRDISLNNLLYSLSAQAWRLTDFDCASSGPGIAHSVGTDGYIAPE</sequence>